<keyword evidence="2" id="KW-1185">Reference proteome</keyword>
<protein>
    <submittedName>
        <fullName evidence="1">Uncharacterized protein</fullName>
    </submittedName>
</protein>
<accession>A0A840KFU9</accession>
<sequence length="134" mass="15473">MDRIFNGLYYKLEGGQKELLFFNSGNEASIVYKEGEIIKITNETIDLKDYSKIRLSEKDKYEIAHLSTDYDCLYAVLTDHMIIQLSGSADGSAPQNIYLYDRTNDRMTPLGITEYEAAKRRAFDYEPYDLDSLI</sequence>
<evidence type="ECO:0000313" key="2">
    <source>
        <dbReference type="Proteomes" id="UP000592180"/>
    </source>
</evidence>
<reference evidence="1 2" key="1">
    <citation type="submission" date="2020-08" db="EMBL/GenBank/DDBJ databases">
        <title>Functional genomics of gut bacteria from endangered species of beetles.</title>
        <authorList>
            <person name="Carlos-Shanley C."/>
        </authorList>
    </citation>
    <scope>NUCLEOTIDE SEQUENCE [LARGE SCALE GENOMIC DNA]</scope>
    <source>
        <strain evidence="1 2">S00151</strain>
    </source>
</reference>
<organism evidence="1 2">
    <name type="scientific">Chryseobacterium defluvii</name>
    <dbReference type="NCBI Taxonomy" id="160396"/>
    <lineage>
        <taxon>Bacteria</taxon>
        <taxon>Pseudomonadati</taxon>
        <taxon>Bacteroidota</taxon>
        <taxon>Flavobacteriia</taxon>
        <taxon>Flavobacteriales</taxon>
        <taxon>Weeksellaceae</taxon>
        <taxon>Chryseobacterium group</taxon>
        <taxon>Chryseobacterium</taxon>
    </lineage>
</organism>
<evidence type="ECO:0000313" key="1">
    <source>
        <dbReference type="EMBL" id="MBB4806847.1"/>
    </source>
</evidence>
<proteinExistence type="predicted"/>
<comment type="caution">
    <text evidence="1">The sequence shown here is derived from an EMBL/GenBank/DDBJ whole genome shotgun (WGS) entry which is preliminary data.</text>
</comment>
<dbReference type="RefSeq" id="WP_184189031.1">
    <property type="nucleotide sequence ID" value="NZ_JACHLE010000002.1"/>
</dbReference>
<dbReference type="AlphaFoldDB" id="A0A840KFU9"/>
<name>A0A840KFU9_9FLAO</name>
<dbReference type="Proteomes" id="UP000592180">
    <property type="component" value="Unassembled WGS sequence"/>
</dbReference>
<gene>
    <name evidence="1" type="ORF">HNP38_002143</name>
</gene>
<dbReference type="EMBL" id="JACHLE010000002">
    <property type="protein sequence ID" value="MBB4806847.1"/>
    <property type="molecule type" value="Genomic_DNA"/>
</dbReference>